<evidence type="ECO:0000256" key="4">
    <source>
        <dbReference type="ARBA" id="ARBA00023002"/>
    </source>
</evidence>
<name>A0A9P6PPC8_9FUNG</name>
<gene>
    <name evidence="7" type="ORF">BG011_008721</name>
</gene>
<evidence type="ECO:0000313" key="7">
    <source>
        <dbReference type="EMBL" id="KAG0250015.1"/>
    </source>
</evidence>
<feature type="region of interest" description="Disordered" evidence="5">
    <location>
        <begin position="1"/>
        <end position="44"/>
    </location>
</feature>
<dbReference type="Pfam" id="PF01494">
    <property type="entry name" value="FAD_binding_3"/>
    <property type="match status" value="2"/>
</dbReference>
<feature type="compositionally biased region" description="Polar residues" evidence="5">
    <location>
        <begin position="15"/>
        <end position="32"/>
    </location>
</feature>
<dbReference type="Gene3D" id="3.50.50.60">
    <property type="entry name" value="FAD/NAD(P)-binding domain"/>
    <property type="match status" value="1"/>
</dbReference>
<dbReference type="PRINTS" id="PR00420">
    <property type="entry name" value="RNGMNOXGNASE"/>
</dbReference>
<dbReference type="GO" id="GO:0071949">
    <property type="term" value="F:FAD binding"/>
    <property type="evidence" value="ECO:0007669"/>
    <property type="project" value="InterPro"/>
</dbReference>
<reference evidence="7" key="1">
    <citation type="journal article" date="2020" name="Fungal Divers.">
        <title>Resolving the Mortierellaceae phylogeny through synthesis of multi-gene phylogenetics and phylogenomics.</title>
        <authorList>
            <person name="Vandepol N."/>
            <person name="Liber J."/>
            <person name="Desiro A."/>
            <person name="Na H."/>
            <person name="Kennedy M."/>
            <person name="Barry K."/>
            <person name="Grigoriev I.V."/>
            <person name="Miller A.N."/>
            <person name="O'Donnell K."/>
            <person name="Stajich J.E."/>
            <person name="Bonito G."/>
        </authorList>
    </citation>
    <scope>NUCLEOTIDE SEQUENCE</scope>
    <source>
        <strain evidence="7">KOD948</strain>
    </source>
</reference>
<evidence type="ECO:0000256" key="5">
    <source>
        <dbReference type="SAM" id="MobiDB-lite"/>
    </source>
</evidence>
<dbReference type="SUPFAM" id="SSF51905">
    <property type="entry name" value="FAD/NAD(P)-binding domain"/>
    <property type="match status" value="1"/>
</dbReference>
<evidence type="ECO:0000256" key="2">
    <source>
        <dbReference type="ARBA" id="ARBA00022630"/>
    </source>
</evidence>
<dbReference type="InterPro" id="IPR002938">
    <property type="entry name" value="FAD-bd"/>
</dbReference>
<dbReference type="Proteomes" id="UP000726737">
    <property type="component" value="Unassembled WGS sequence"/>
</dbReference>
<feature type="domain" description="FAD-binding" evidence="6">
    <location>
        <begin position="337"/>
        <end position="423"/>
    </location>
</feature>
<dbReference type="InterPro" id="IPR050562">
    <property type="entry name" value="FAD_mOase_fung"/>
</dbReference>
<evidence type="ECO:0000259" key="6">
    <source>
        <dbReference type="Pfam" id="PF01494"/>
    </source>
</evidence>
<feature type="domain" description="FAD-binding" evidence="6">
    <location>
        <begin position="51"/>
        <end position="216"/>
    </location>
</feature>
<evidence type="ECO:0000256" key="1">
    <source>
        <dbReference type="ARBA" id="ARBA00007992"/>
    </source>
</evidence>
<proteinExistence type="inferred from homology"/>
<keyword evidence="3" id="KW-0274">FAD</keyword>
<organism evidence="7 8">
    <name type="scientific">Mortierella polycephala</name>
    <dbReference type="NCBI Taxonomy" id="41804"/>
    <lineage>
        <taxon>Eukaryota</taxon>
        <taxon>Fungi</taxon>
        <taxon>Fungi incertae sedis</taxon>
        <taxon>Mucoromycota</taxon>
        <taxon>Mortierellomycotina</taxon>
        <taxon>Mortierellomycetes</taxon>
        <taxon>Mortierellales</taxon>
        <taxon>Mortierellaceae</taxon>
        <taxon>Mortierella</taxon>
    </lineage>
</organism>
<accession>A0A9P6PPC8</accession>
<dbReference type="PANTHER" id="PTHR47356">
    <property type="entry name" value="FAD-DEPENDENT MONOOXYGENASE ASQG-RELATED"/>
    <property type="match status" value="1"/>
</dbReference>
<evidence type="ECO:0000313" key="8">
    <source>
        <dbReference type="Proteomes" id="UP000726737"/>
    </source>
</evidence>
<dbReference type="GO" id="GO:0004497">
    <property type="term" value="F:monooxygenase activity"/>
    <property type="evidence" value="ECO:0007669"/>
    <property type="project" value="InterPro"/>
</dbReference>
<protein>
    <recommendedName>
        <fullName evidence="6">FAD-binding domain-containing protein</fullName>
    </recommendedName>
</protein>
<evidence type="ECO:0000256" key="3">
    <source>
        <dbReference type="ARBA" id="ARBA00022827"/>
    </source>
</evidence>
<sequence length="489" mass="53546">MGSSLQSYKSSESSPRGSNGAFSSTSSVNTPSIHPLPPLETTGPKPKSPFKVLIVGAGVGGLMMGLCLERAGIDYVILERMQQLQVPLSAIQLSANALRAVEQLGILEDVMKISKPVSMIKLRKHNMSVVGKMDATYTKERYGHYSCIVQRTEFCQILISRMPPGKVLWGHYVLEVVNGNAGVQCRCANGYVEQADILIGADGAHSAVRQNLYNNLRSKGLLPKADTESLKFKLNAIVGMTDSLDLERYPAVGGRFSEVNIVVGKDTPYTLWLSPASGNKVAWCVAGDLLTPEGSNNATFKQSEFGPEAVNAVCALVQDVEIPWGGTLGDIIALTPRDYITKLMVEEKHYKTWHHGRTVLIGEACHKFTPFSGQGAEQAILDVICLSNLLYRLNDQPSHQEFCAAFETYHNQRSPIAKSAIQASNNMSHLMNSQGLTADVKRRIIFNLPEWIMNASLDKIQVRPLLDYLPAVEDRGFKKSVNLPGNSNE</sequence>
<keyword evidence="2" id="KW-0285">Flavoprotein</keyword>
<comment type="caution">
    <text evidence="7">The sequence shown here is derived from an EMBL/GenBank/DDBJ whole genome shotgun (WGS) entry which is preliminary data.</text>
</comment>
<dbReference type="EMBL" id="JAAAJA010000735">
    <property type="protein sequence ID" value="KAG0250015.1"/>
    <property type="molecule type" value="Genomic_DNA"/>
</dbReference>
<dbReference type="OrthoDB" id="655030at2759"/>
<comment type="similarity">
    <text evidence="1">Belongs to the paxM FAD-dependent monooxygenase family.</text>
</comment>
<dbReference type="AlphaFoldDB" id="A0A9P6PPC8"/>
<dbReference type="InterPro" id="IPR036188">
    <property type="entry name" value="FAD/NAD-bd_sf"/>
</dbReference>
<keyword evidence="8" id="KW-1185">Reference proteome</keyword>
<feature type="compositionally biased region" description="Low complexity" evidence="5">
    <location>
        <begin position="1"/>
        <end position="14"/>
    </location>
</feature>
<keyword evidence="4" id="KW-0560">Oxidoreductase</keyword>
<dbReference type="PANTHER" id="PTHR47356:SF2">
    <property type="entry name" value="FAD-BINDING DOMAIN-CONTAINING PROTEIN-RELATED"/>
    <property type="match status" value="1"/>
</dbReference>